<dbReference type="Proteomes" id="UP001652620">
    <property type="component" value="Chromosome 2"/>
</dbReference>
<dbReference type="PANTHER" id="PTHR21010">
    <property type="entry name" value="AGAP001581-PA"/>
    <property type="match status" value="1"/>
</dbReference>
<organism evidence="2 3">
    <name type="scientific">Bactrocera dorsalis</name>
    <name type="common">Oriental fruit fly</name>
    <name type="synonym">Dacus dorsalis</name>
    <dbReference type="NCBI Taxonomy" id="27457"/>
    <lineage>
        <taxon>Eukaryota</taxon>
        <taxon>Metazoa</taxon>
        <taxon>Ecdysozoa</taxon>
        <taxon>Arthropoda</taxon>
        <taxon>Hexapoda</taxon>
        <taxon>Insecta</taxon>
        <taxon>Pterygota</taxon>
        <taxon>Neoptera</taxon>
        <taxon>Endopterygota</taxon>
        <taxon>Diptera</taxon>
        <taxon>Brachycera</taxon>
        <taxon>Muscomorpha</taxon>
        <taxon>Tephritoidea</taxon>
        <taxon>Tephritidae</taxon>
        <taxon>Bactrocera</taxon>
        <taxon>Bactrocera</taxon>
    </lineage>
</organism>
<evidence type="ECO:0000313" key="2">
    <source>
        <dbReference type="Proteomes" id="UP001652620"/>
    </source>
</evidence>
<reference evidence="3" key="2">
    <citation type="submission" date="2025-08" db="UniProtKB">
        <authorList>
            <consortium name="RefSeq"/>
        </authorList>
    </citation>
    <scope>IDENTIFICATION</scope>
    <source>
        <tissue evidence="3">Adult</tissue>
    </source>
</reference>
<keyword evidence="2" id="KW-1185">Reference proteome</keyword>
<dbReference type="GeneID" id="105234163"/>
<feature type="region of interest" description="Disordered" evidence="1">
    <location>
        <begin position="1"/>
        <end position="20"/>
    </location>
</feature>
<protein>
    <submittedName>
        <fullName evidence="3">Uncharacterized protein LOC105234163</fullName>
    </submittedName>
</protein>
<dbReference type="PANTHER" id="PTHR21010:SF3">
    <property type="entry name" value="DAXX"/>
    <property type="match status" value="1"/>
</dbReference>
<evidence type="ECO:0000256" key="1">
    <source>
        <dbReference type="SAM" id="MobiDB-lite"/>
    </source>
</evidence>
<feature type="compositionally biased region" description="Polar residues" evidence="1">
    <location>
        <begin position="9"/>
        <end position="20"/>
    </location>
</feature>
<name>A0ABM3J5B4_BACDO</name>
<gene>
    <name evidence="3" type="primary">LOC105234163</name>
</gene>
<proteinExistence type="predicted"/>
<dbReference type="RefSeq" id="XP_049304421.1">
    <property type="nucleotide sequence ID" value="XM_049448464.1"/>
</dbReference>
<reference evidence="2" key="1">
    <citation type="submission" date="2025-05" db="UniProtKB">
        <authorList>
            <consortium name="RefSeq"/>
        </authorList>
    </citation>
    <scope>NUCLEOTIDE SEQUENCE [LARGE SCALE GENOMIC DNA]</scope>
</reference>
<sequence length="252" mass="29362">MGRREIKRSNTSGSTIKSYDGGSATTNFVGKFTQSVRRIVQDVKDEGAPSGMTRDEVIDTNERLRALRLRLEESYETAKKALITLMNKYGDSKSQRNVFQRYPMLKLMIKDVIRLETQYWTLIDIPRQEKQETVPSYVMRACAIMEKTQKSGEGVKTSAKLAEEAAEKRERMERLEVMTTAQIEHENTQLINDLYRLLKKYLGLRHLIRVLKEDYGSSKMYPIFPRYTMLKDMIKGIMHDPDYMEVCHEINN</sequence>
<accession>A0ABM3J5B4</accession>
<evidence type="ECO:0000313" key="3">
    <source>
        <dbReference type="RefSeq" id="XP_049304421.1"/>
    </source>
</evidence>